<keyword evidence="11" id="KW-1185">Reference proteome</keyword>
<dbReference type="SMART" id="SM00862">
    <property type="entry name" value="Trans_reg_C"/>
    <property type="match status" value="1"/>
</dbReference>
<accession>A0A919P290</accession>
<dbReference type="EMBL" id="BONK01000006">
    <property type="protein sequence ID" value="GIG21340.1"/>
    <property type="molecule type" value="Genomic_DNA"/>
</dbReference>
<dbReference type="GO" id="GO:0000156">
    <property type="term" value="F:phosphorelay response regulator activity"/>
    <property type="evidence" value="ECO:0007669"/>
    <property type="project" value="TreeGrafter"/>
</dbReference>
<keyword evidence="5" id="KW-0804">Transcription</keyword>
<evidence type="ECO:0000256" key="4">
    <source>
        <dbReference type="ARBA" id="ARBA00023125"/>
    </source>
</evidence>
<proteinExistence type="predicted"/>
<keyword evidence="1 6" id="KW-0597">Phosphoprotein</keyword>
<evidence type="ECO:0000256" key="7">
    <source>
        <dbReference type="PROSITE-ProRule" id="PRU01091"/>
    </source>
</evidence>
<dbReference type="Pfam" id="PF00072">
    <property type="entry name" value="Response_reg"/>
    <property type="match status" value="1"/>
</dbReference>
<keyword evidence="3" id="KW-0805">Transcription regulation</keyword>
<dbReference type="PANTHER" id="PTHR48111">
    <property type="entry name" value="REGULATOR OF RPOS"/>
    <property type="match status" value="1"/>
</dbReference>
<reference evidence="10" key="1">
    <citation type="submission" date="2021-01" db="EMBL/GenBank/DDBJ databases">
        <title>Whole genome shotgun sequence of Cellulomonas chitinilytica NBRC 110799.</title>
        <authorList>
            <person name="Komaki H."/>
            <person name="Tamura T."/>
        </authorList>
    </citation>
    <scope>NUCLEOTIDE SEQUENCE</scope>
    <source>
        <strain evidence="10">NBRC 110799</strain>
    </source>
</reference>
<dbReference type="GO" id="GO:0000976">
    <property type="term" value="F:transcription cis-regulatory region binding"/>
    <property type="evidence" value="ECO:0007669"/>
    <property type="project" value="TreeGrafter"/>
</dbReference>
<dbReference type="GO" id="GO:0005829">
    <property type="term" value="C:cytosol"/>
    <property type="evidence" value="ECO:0007669"/>
    <property type="project" value="TreeGrafter"/>
</dbReference>
<feature type="domain" description="Response regulatory" evidence="8">
    <location>
        <begin position="6"/>
        <end position="120"/>
    </location>
</feature>
<evidence type="ECO:0000259" key="9">
    <source>
        <dbReference type="PROSITE" id="PS51755"/>
    </source>
</evidence>
<evidence type="ECO:0000256" key="5">
    <source>
        <dbReference type="ARBA" id="ARBA00023163"/>
    </source>
</evidence>
<evidence type="ECO:0000256" key="6">
    <source>
        <dbReference type="PROSITE-ProRule" id="PRU00169"/>
    </source>
</evidence>
<dbReference type="PROSITE" id="PS51755">
    <property type="entry name" value="OMPR_PHOB"/>
    <property type="match status" value="1"/>
</dbReference>
<dbReference type="Pfam" id="PF00486">
    <property type="entry name" value="Trans_reg_C"/>
    <property type="match status" value="1"/>
</dbReference>
<sequence length="226" mass="25345">MTVVSTVMVVDDEERIRTLISRSLTSAGHTAVCAADGFRALERLEGDDVDLVLLDLVMPRCNGLTVLSSMRQREDTTPVIVLTGVADVGARVQALDQGAIDVVVKPFSLVELLARTRRHLGAGPVRHTESRYVWAGGIRLDLERRRATLGDHEASLTEREFELLAYLMRRRGEVCRREELVRDVWGLDFDPGSNVVEVCVRRLRHKLEPNPPIETVRRVGYCFTAD</sequence>
<dbReference type="AlphaFoldDB" id="A0A919P290"/>
<dbReference type="PROSITE" id="PS50110">
    <property type="entry name" value="RESPONSE_REGULATORY"/>
    <property type="match status" value="1"/>
</dbReference>
<dbReference type="GO" id="GO:0032993">
    <property type="term" value="C:protein-DNA complex"/>
    <property type="evidence" value="ECO:0007669"/>
    <property type="project" value="TreeGrafter"/>
</dbReference>
<dbReference type="InterPro" id="IPR039420">
    <property type="entry name" value="WalR-like"/>
</dbReference>
<dbReference type="InterPro" id="IPR036388">
    <property type="entry name" value="WH-like_DNA-bd_sf"/>
</dbReference>
<protein>
    <submittedName>
        <fullName evidence="10">DNA-binding response regulator</fullName>
    </submittedName>
</protein>
<gene>
    <name evidence="10" type="ORF">Cch01nite_20640</name>
</gene>
<keyword evidence="2" id="KW-0902">Two-component regulatory system</keyword>
<feature type="DNA-binding region" description="OmpR/PhoB-type" evidence="7">
    <location>
        <begin position="129"/>
        <end position="225"/>
    </location>
</feature>
<feature type="domain" description="OmpR/PhoB-type" evidence="9">
    <location>
        <begin position="129"/>
        <end position="225"/>
    </location>
</feature>
<dbReference type="InterPro" id="IPR001789">
    <property type="entry name" value="Sig_transdc_resp-reg_receiver"/>
</dbReference>
<dbReference type="InterPro" id="IPR001867">
    <property type="entry name" value="OmpR/PhoB-type_DNA-bd"/>
</dbReference>
<evidence type="ECO:0000256" key="2">
    <source>
        <dbReference type="ARBA" id="ARBA00023012"/>
    </source>
</evidence>
<keyword evidence="4 7" id="KW-0238">DNA-binding</keyword>
<dbReference type="GO" id="GO:0006355">
    <property type="term" value="P:regulation of DNA-templated transcription"/>
    <property type="evidence" value="ECO:0007669"/>
    <property type="project" value="InterPro"/>
</dbReference>
<feature type="modified residue" description="4-aspartylphosphate" evidence="6">
    <location>
        <position position="55"/>
    </location>
</feature>
<dbReference type="Gene3D" id="3.40.50.2300">
    <property type="match status" value="1"/>
</dbReference>
<dbReference type="CDD" id="cd00383">
    <property type="entry name" value="trans_reg_C"/>
    <property type="match status" value="1"/>
</dbReference>
<evidence type="ECO:0000256" key="1">
    <source>
        <dbReference type="ARBA" id="ARBA00022553"/>
    </source>
</evidence>
<evidence type="ECO:0000313" key="11">
    <source>
        <dbReference type="Proteomes" id="UP000632740"/>
    </source>
</evidence>
<name>A0A919P290_9CELL</name>
<dbReference type="SUPFAM" id="SSF52172">
    <property type="entry name" value="CheY-like"/>
    <property type="match status" value="1"/>
</dbReference>
<dbReference type="Gene3D" id="1.10.10.10">
    <property type="entry name" value="Winged helix-like DNA-binding domain superfamily/Winged helix DNA-binding domain"/>
    <property type="match status" value="1"/>
</dbReference>
<dbReference type="PANTHER" id="PTHR48111:SF1">
    <property type="entry name" value="TWO-COMPONENT RESPONSE REGULATOR ORR33"/>
    <property type="match status" value="1"/>
</dbReference>
<evidence type="ECO:0000259" key="8">
    <source>
        <dbReference type="PROSITE" id="PS50110"/>
    </source>
</evidence>
<evidence type="ECO:0000256" key="3">
    <source>
        <dbReference type="ARBA" id="ARBA00023015"/>
    </source>
</evidence>
<dbReference type="SMART" id="SM00448">
    <property type="entry name" value="REC"/>
    <property type="match status" value="1"/>
</dbReference>
<evidence type="ECO:0000313" key="10">
    <source>
        <dbReference type="EMBL" id="GIG21340.1"/>
    </source>
</evidence>
<dbReference type="InterPro" id="IPR011006">
    <property type="entry name" value="CheY-like_superfamily"/>
</dbReference>
<dbReference type="Proteomes" id="UP000632740">
    <property type="component" value="Unassembled WGS sequence"/>
</dbReference>
<comment type="caution">
    <text evidence="10">The sequence shown here is derived from an EMBL/GenBank/DDBJ whole genome shotgun (WGS) entry which is preliminary data.</text>
</comment>
<organism evidence="10 11">
    <name type="scientific">Cellulomonas chitinilytica</name>
    <dbReference type="NCBI Taxonomy" id="398759"/>
    <lineage>
        <taxon>Bacteria</taxon>
        <taxon>Bacillati</taxon>
        <taxon>Actinomycetota</taxon>
        <taxon>Actinomycetes</taxon>
        <taxon>Micrococcales</taxon>
        <taxon>Cellulomonadaceae</taxon>
        <taxon>Cellulomonas</taxon>
    </lineage>
</organism>